<dbReference type="FunFam" id="2.40.50.140:FF:000117">
    <property type="entry name" value="Replication protein A subunit"/>
    <property type="match status" value="1"/>
</dbReference>
<dbReference type="InterPro" id="IPR004591">
    <property type="entry name" value="Rfa1"/>
</dbReference>
<dbReference type="GO" id="GO:0008270">
    <property type="term" value="F:zinc ion binding"/>
    <property type="evidence" value="ECO:0007669"/>
    <property type="project" value="UniProtKB-KW"/>
</dbReference>
<dbReference type="Pfam" id="PF16900">
    <property type="entry name" value="REPA_OB_2"/>
    <property type="match status" value="1"/>
</dbReference>
<protein>
    <recommendedName>
        <fullName evidence="9">Replication protein A subunit</fullName>
    </recommendedName>
</protein>
<evidence type="ECO:0000256" key="4">
    <source>
        <dbReference type="ARBA" id="ARBA00022723"/>
    </source>
</evidence>
<dbReference type="GO" id="GO:0006260">
    <property type="term" value="P:DNA replication"/>
    <property type="evidence" value="ECO:0007669"/>
    <property type="project" value="UniProtKB-KW"/>
</dbReference>
<evidence type="ECO:0000256" key="1">
    <source>
        <dbReference type="ARBA" id="ARBA00004123"/>
    </source>
</evidence>
<feature type="domain" description="Replication factor A C-terminal" evidence="13">
    <location>
        <begin position="460"/>
        <end position="607"/>
    </location>
</feature>
<dbReference type="NCBIfam" id="TIGR00617">
    <property type="entry name" value="rpa1"/>
    <property type="match status" value="1"/>
</dbReference>
<dbReference type="Proteomes" id="UP000267821">
    <property type="component" value="Unassembled WGS sequence"/>
</dbReference>
<keyword evidence="6 9" id="KW-0862">Zinc</keyword>
<evidence type="ECO:0000313" key="16">
    <source>
        <dbReference type="Proteomes" id="UP000267821"/>
    </source>
</evidence>
<reference evidence="15 16" key="1">
    <citation type="journal article" date="2018" name="Nat. Ecol. Evol.">
        <title>Pezizomycetes genomes reveal the molecular basis of ectomycorrhizal truffle lifestyle.</title>
        <authorList>
            <person name="Murat C."/>
            <person name="Payen T."/>
            <person name="Noel B."/>
            <person name="Kuo A."/>
            <person name="Morin E."/>
            <person name="Chen J."/>
            <person name="Kohler A."/>
            <person name="Krizsan K."/>
            <person name="Balestrini R."/>
            <person name="Da Silva C."/>
            <person name="Montanini B."/>
            <person name="Hainaut M."/>
            <person name="Levati E."/>
            <person name="Barry K.W."/>
            <person name="Belfiori B."/>
            <person name="Cichocki N."/>
            <person name="Clum A."/>
            <person name="Dockter R.B."/>
            <person name="Fauchery L."/>
            <person name="Guy J."/>
            <person name="Iotti M."/>
            <person name="Le Tacon F."/>
            <person name="Lindquist E.A."/>
            <person name="Lipzen A."/>
            <person name="Malagnac F."/>
            <person name="Mello A."/>
            <person name="Molinier V."/>
            <person name="Miyauchi S."/>
            <person name="Poulain J."/>
            <person name="Riccioni C."/>
            <person name="Rubini A."/>
            <person name="Sitrit Y."/>
            <person name="Splivallo R."/>
            <person name="Traeger S."/>
            <person name="Wang M."/>
            <person name="Zifcakova L."/>
            <person name="Wipf D."/>
            <person name="Zambonelli A."/>
            <person name="Paolocci F."/>
            <person name="Nowrousian M."/>
            <person name="Ottonello S."/>
            <person name="Baldrian P."/>
            <person name="Spatafora J.W."/>
            <person name="Henrissat B."/>
            <person name="Nagy L.G."/>
            <person name="Aury J.M."/>
            <person name="Wincker P."/>
            <person name="Grigoriev I.V."/>
            <person name="Bonfante P."/>
            <person name="Martin F.M."/>
        </authorList>
    </citation>
    <scope>NUCLEOTIDE SEQUENCE [LARGE SCALE GENOMIC DNA]</scope>
    <source>
        <strain evidence="15 16">ATCC MYA-4762</strain>
    </source>
</reference>
<accession>A0A3N4MPF2</accession>
<dbReference type="STRING" id="1051890.A0A3N4MPF2"/>
<evidence type="ECO:0000256" key="2">
    <source>
        <dbReference type="ARBA" id="ARBA00005690"/>
    </source>
</evidence>
<evidence type="ECO:0000256" key="3">
    <source>
        <dbReference type="ARBA" id="ARBA00022705"/>
    </source>
</evidence>
<dbReference type="Gene3D" id="2.40.50.140">
    <property type="entry name" value="Nucleic acid-binding proteins"/>
    <property type="match status" value="4"/>
</dbReference>
<feature type="region of interest" description="Disordered" evidence="10">
    <location>
        <begin position="121"/>
        <end position="148"/>
    </location>
</feature>
<dbReference type="OrthoDB" id="1751331at2759"/>
<dbReference type="Pfam" id="PF04057">
    <property type="entry name" value="Rep-A_N"/>
    <property type="match status" value="1"/>
</dbReference>
<dbReference type="FunCoup" id="A0A3N4MPF2">
    <property type="interactions" value="1150"/>
</dbReference>
<dbReference type="GO" id="GO:0003697">
    <property type="term" value="F:single-stranded DNA binding"/>
    <property type="evidence" value="ECO:0007669"/>
    <property type="project" value="UniProtKB-ARBA"/>
</dbReference>
<dbReference type="AlphaFoldDB" id="A0A3N4MPF2"/>
<feature type="domain" description="OB" evidence="11">
    <location>
        <begin position="194"/>
        <end position="274"/>
    </location>
</feature>
<dbReference type="FunFam" id="2.40.50.140:FF:000041">
    <property type="entry name" value="Replication protein A subunit"/>
    <property type="match status" value="1"/>
</dbReference>
<keyword evidence="5 9" id="KW-0863">Zinc-finger</keyword>
<comment type="subunit">
    <text evidence="9">Component of the heterotrimeric canonical replication protein A complex (RPA).</text>
</comment>
<keyword evidence="4 9" id="KW-0479">Metal-binding</keyword>
<sequence>MDPTSVISIGTLRNVFTGDAGQVLPPIVVQCLQTRTLSPSPQAQERFRVVLSDTVHFVQCMLASQNNHLIKHGDLVKGSIIRLTSYQTNQIKERRVLIVIELEVLKEYGVHDKIGQPDSLEKALDKSQNSGELQRNPYPSPTATTATPEAATTPAFYGSKPSALPAPQRGQQFGANANAHIIPIEGLSPYQNKWTIKARVSLKSDIKTWKNTRGEGKVFTVHFLDETGEIRASGFNEQCDALYEVLQEGQVYYVSKARVSFAKKQFSSLSNDYEITFEPQTEVEKCEDQSDVPQLRFTFVPFAELAKVEKDAQVDVIGILRDSGDVAEITSKTTHKEYRKREITLADTSGFDVRMTLWGAAAQNFDAPLESVIAFKSVRVSDFGGRSLSMGMSSSMTLEPDIDEAYKLKGWFDATGRNETFQSHQALSGMGQAGGRAEVYKTLEQVVSEGLGHNEEKPDYYSTKATIVYLKQDGVSYPACMSEKCNKKVVENNPGEWRCENCDKTWPKPQYRYVITMSVNDAFSQGWLSCFDDVGRMIMGMSADELEALRGGEEKTNDYLAAFAEAVGKTYIFRCRAKMDSYGEQQRVRNQVVSASPPNWSMECTKLMETIRLYSQD</sequence>
<dbReference type="CDD" id="cd04477">
    <property type="entry name" value="RPA1N"/>
    <property type="match status" value="1"/>
</dbReference>
<dbReference type="InterPro" id="IPR004365">
    <property type="entry name" value="NA-bd_OB_tRNA"/>
</dbReference>
<dbReference type="InterPro" id="IPR007199">
    <property type="entry name" value="Rep_factor-A_N"/>
</dbReference>
<keyword evidence="3 9" id="KW-0235">DNA replication</keyword>
<comment type="subcellular location">
    <subcellularLocation>
        <location evidence="1 9">Nucleus</location>
    </subcellularLocation>
</comment>
<evidence type="ECO:0000256" key="7">
    <source>
        <dbReference type="ARBA" id="ARBA00023125"/>
    </source>
</evidence>
<organism evidence="15 16">
    <name type="scientific">Terfezia boudieri ATCC MYA-4762</name>
    <dbReference type="NCBI Taxonomy" id="1051890"/>
    <lineage>
        <taxon>Eukaryota</taxon>
        <taxon>Fungi</taxon>
        <taxon>Dikarya</taxon>
        <taxon>Ascomycota</taxon>
        <taxon>Pezizomycotina</taxon>
        <taxon>Pezizomycetes</taxon>
        <taxon>Pezizales</taxon>
        <taxon>Pezizaceae</taxon>
        <taxon>Terfezia</taxon>
    </lineage>
</organism>
<dbReference type="PANTHER" id="PTHR47165">
    <property type="entry name" value="OS03G0429900 PROTEIN"/>
    <property type="match status" value="1"/>
</dbReference>
<evidence type="ECO:0000313" key="15">
    <source>
        <dbReference type="EMBL" id="RPB29585.1"/>
    </source>
</evidence>
<dbReference type="InterPro" id="IPR013955">
    <property type="entry name" value="Rep_factor-A_C"/>
</dbReference>
<dbReference type="GO" id="GO:0006281">
    <property type="term" value="P:DNA repair"/>
    <property type="evidence" value="ECO:0007669"/>
    <property type="project" value="InterPro"/>
</dbReference>
<evidence type="ECO:0000259" key="12">
    <source>
        <dbReference type="Pfam" id="PF04057"/>
    </source>
</evidence>
<dbReference type="CDD" id="cd04474">
    <property type="entry name" value="RPA1_DBD_A"/>
    <property type="match status" value="1"/>
</dbReference>
<dbReference type="FunFam" id="2.40.50.140:FF:000090">
    <property type="entry name" value="Replication protein A subunit"/>
    <property type="match status" value="1"/>
</dbReference>
<feature type="domain" description="Replication factor-A protein 1 N-terminal" evidence="12">
    <location>
        <begin position="10"/>
        <end position="107"/>
    </location>
</feature>
<dbReference type="GO" id="GO:0005662">
    <property type="term" value="C:DNA replication factor A complex"/>
    <property type="evidence" value="ECO:0007669"/>
    <property type="project" value="UniProtKB-ARBA"/>
</dbReference>
<evidence type="ECO:0000256" key="10">
    <source>
        <dbReference type="SAM" id="MobiDB-lite"/>
    </source>
</evidence>
<dbReference type="GO" id="GO:0006310">
    <property type="term" value="P:DNA recombination"/>
    <property type="evidence" value="ECO:0007669"/>
    <property type="project" value="InterPro"/>
</dbReference>
<dbReference type="FunFam" id="2.40.50.140:FF:000064">
    <property type="entry name" value="Replication protein A subunit"/>
    <property type="match status" value="1"/>
</dbReference>
<evidence type="ECO:0000256" key="8">
    <source>
        <dbReference type="ARBA" id="ARBA00023242"/>
    </source>
</evidence>
<dbReference type="Pfam" id="PF08646">
    <property type="entry name" value="Rep_fac-A_C"/>
    <property type="match status" value="1"/>
</dbReference>
<dbReference type="InterPro" id="IPR031657">
    <property type="entry name" value="REPA_OB_2"/>
</dbReference>
<keyword evidence="16" id="KW-1185">Reference proteome</keyword>
<keyword evidence="7 9" id="KW-0238">DNA-binding</keyword>
<dbReference type="InterPro" id="IPR012340">
    <property type="entry name" value="NA-bd_OB-fold"/>
</dbReference>
<proteinExistence type="inferred from homology"/>
<dbReference type="EMBL" id="ML121527">
    <property type="protein sequence ID" value="RPB29585.1"/>
    <property type="molecule type" value="Genomic_DNA"/>
</dbReference>
<evidence type="ECO:0000259" key="13">
    <source>
        <dbReference type="Pfam" id="PF08646"/>
    </source>
</evidence>
<dbReference type="Pfam" id="PF01336">
    <property type="entry name" value="tRNA_anti-codon"/>
    <property type="match status" value="1"/>
</dbReference>
<comment type="function">
    <text evidence="9">As part of the replication protein A (RPA/RP-A), a single-stranded DNA-binding heterotrimeric complex, may play an essential role in DNA replication, recombination and repair. Binds and stabilizes single-stranded DNA intermediates, preventing complementary DNA reannealing and recruiting different proteins involved in DNA metabolism.</text>
</comment>
<evidence type="ECO:0000259" key="14">
    <source>
        <dbReference type="Pfam" id="PF16900"/>
    </source>
</evidence>
<evidence type="ECO:0000256" key="5">
    <source>
        <dbReference type="ARBA" id="ARBA00022771"/>
    </source>
</evidence>
<name>A0A3N4MPF2_9PEZI</name>
<dbReference type="CDD" id="cd04475">
    <property type="entry name" value="RPA1_DBD_B"/>
    <property type="match status" value="1"/>
</dbReference>
<keyword evidence="8 9" id="KW-0539">Nucleus</keyword>
<dbReference type="InterPro" id="IPR047192">
    <property type="entry name" value="Euk_RPA1_DBD_C"/>
</dbReference>
<feature type="domain" description="Replication protein A OB" evidence="14">
    <location>
        <begin position="303"/>
        <end position="398"/>
    </location>
</feature>
<dbReference type="SUPFAM" id="SSF50249">
    <property type="entry name" value="Nucleic acid-binding proteins"/>
    <property type="match status" value="4"/>
</dbReference>
<evidence type="ECO:0000259" key="11">
    <source>
        <dbReference type="Pfam" id="PF01336"/>
    </source>
</evidence>
<dbReference type="InParanoid" id="A0A3N4MPF2"/>
<dbReference type="CDD" id="cd04476">
    <property type="entry name" value="RPA1_DBD_C"/>
    <property type="match status" value="1"/>
</dbReference>
<evidence type="ECO:0000256" key="6">
    <source>
        <dbReference type="ARBA" id="ARBA00022833"/>
    </source>
</evidence>
<comment type="similarity">
    <text evidence="2 9">Belongs to the replication factor A protein 1 family.</text>
</comment>
<dbReference type="GO" id="GO:0000781">
    <property type="term" value="C:chromosome, telomeric region"/>
    <property type="evidence" value="ECO:0007669"/>
    <property type="project" value="UniProtKB-ARBA"/>
</dbReference>
<dbReference type="GO" id="GO:0007004">
    <property type="term" value="P:telomere maintenance via telomerase"/>
    <property type="evidence" value="ECO:0007669"/>
    <property type="project" value="UniProtKB-ARBA"/>
</dbReference>
<dbReference type="PANTHER" id="PTHR47165:SF4">
    <property type="entry name" value="OS03G0429900 PROTEIN"/>
    <property type="match status" value="1"/>
</dbReference>
<gene>
    <name evidence="15" type="ORF">L211DRAFT_854860</name>
</gene>
<evidence type="ECO:0000256" key="9">
    <source>
        <dbReference type="RuleBase" id="RU364130"/>
    </source>
</evidence>